<reference evidence="1" key="1">
    <citation type="submission" date="2021-01" db="EMBL/GenBank/DDBJ databases">
        <title>Chromosome-level genome assembly of a human fungal pathogen reveals clustering of transcriptionally co-regulated genes.</title>
        <authorList>
            <person name="Voorhies M."/>
            <person name="Cohen S."/>
            <person name="Shea T.P."/>
            <person name="Petrus S."/>
            <person name="Munoz J.F."/>
            <person name="Poplawski S."/>
            <person name="Goldman W.E."/>
            <person name="Michael T."/>
            <person name="Cuomo C.A."/>
            <person name="Sil A."/>
            <person name="Beyhan S."/>
        </authorList>
    </citation>
    <scope>NUCLEOTIDE SEQUENCE</scope>
    <source>
        <strain evidence="1">WU24</strain>
    </source>
</reference>
<proteinExistence type="predicted"/>
<evidence type="ECO:0000313" key="1">
    <source>
        <dbReference type="EMBL" id="QSS65707.1"/>
    </source>
</evidence>
<name>A0A8A1MNS1_AJECA</name>
<dbReference type="Proteomes" id="UP000663671">
    <property type="component" value="Chromosome 3"/>
</dbReference>
<protein>
    <submittedName>
        <fullName evidence="1">Uncharacterized protein</fullName>
    </submittedName>
</protein>
<accession>A0A8A1MNS1</accession>
<dbReference type="AlphaFoldDB" id="A0A8A1MNS1"/>
<sequence>MAGKGRFDVGTHFPFCLFGIQTYGYRANTASIPHHTTPGHHLLHCRVLAWLRTADDAEGKGSRSRSSGHRLTRLDSSAPSLAADWHGRLAECQPYDCCGIAWTVACVLRLAWTPPESLLLVLLVHLPVLRRANKSDQ</sequence>
<evidence type="ECO:0000313" key="2">
    <source>
        <dbReference type="Proteomes" id="UP000663671"/>
    </source>
</evidence>
<dbReference type="VEuPathDB" id="FungiDB:I7I51_06555"/>
<gene>
    <name evidence="1" type="ORF">I7I51_06555</name>
</gene>
<dbReference type="EMBL" id="CP069115">
    <property type="protein sequence ID" value="QSS65707.1"/>
    <property type="molecule type" value="Genomic_DNA"/>
</dbReference>
<organism evidence="1 2">
    <name type="scientific">Ajellomyces capsulatus</name>
    <name type="common">Darling's disease fungus</name>
    <name type="synonym">Histoplasma capsulatum</name>
    <dbReference type="NCBI Taxonomy" id="5037"/>
    <lineage>
        <taxon>Eukaryota</taxon>
        <taxon>Fungi</taxon>
        <taxon>Dikarya</taxon>
        <taxon>Ascomycota</taxon>
        <taxon>Pezizomycotina</taxon>
        <taxon>Eurotiomycetes</taxon>
        <taxon>Eurotiomycetidae</taxon>
        <taxon>Onygenales</taxon>
        <taxon>Ajellomycetaceae</taxon>
        <taxon>Histoplasma</taxon>
    </lineage>
</organism>